<dbReference type="NCBIfam" id="TIGR02406">
    <property type="entry name" value="ectoine_EctA"/>
    <property type="match status" value="1"/>
</dbReference>
<dbReference type="EMBL" id="JAGGDJ010000012">
    <property type="protein sequence ID" value="MBO7745753.1"/>
    <property type="molecule type" value="Genomic_DNA"/>
</dbReference>
<evidence type="ECO:0000256" key="3">
    <source>
        <dbReference type="ARBA" id="ARBA00010712"/>
    </source>
</evidence>
<organism evidence="11 12">
    <name type="scientific">Paenibacillus artemisiicola</name>
    <dbReference type="NCBI Taxonomy" id="1172618"/>
    <lineage>
        <taxon>Bacteria</taxon>
        <taxon>Bacillati</taxon>
        <taxon>Bacillota</taxon>
        <taxon>Bacilli</taxon>
        <taxon>Bacillales</taxon>
        <taxon>Paenibacillaceae</taxon>
        <taxon>Paenibacillus</taxon>
    </lineage>
</organism>
<evidence type="ECO:0000256" key="6">
    <source>
        <dbReference type="ARBA" id="ARBA00022679"/>
    </source>
</evidence>
<evidence type="ECO:0000256" key="7">
    <source>
        <dbReference type="ARBA" id="ARBA00023315"/>
    </source>
</evidence>
<name>A0ABS3WBU6_9BACL</name>
<keyword evidence="7 9" id="KW-0012">Acyltransferase</keyword>
<evidence type="ECO:0000256" key="5">
    <source>
        <dbReference type="ARBA" id="ARBA00017935"/>
    </source>
</evidence>
<evidence type="ECO:0000256" key="4">
    <source>
        <dbReference type="ARBA" id="ARBA00012355"/>
    </source>
</evidence>
<dbReference type="CDD" id="cd04301">
    <property type="entry name" value="NAT_SF"/>
    <property type="match status" value="1"/>
</dbReference>
<evidence type="ECO:0000313" key="12">
    <source>
        <dbReference type="Proteomes" id="UP000670947"/>
    </source>
</evidence>
<accession>A0ABS3WBU6</accession>
<comment type="function">
    <text evidence="1 9">Catalyzes the acetylation of L-2,4-diaminobutyrate (DABA) to gamma-N-acetyl-alpha,gamma-diaminobutyric acid (ADABA) with acetyl coenzyme A.</text>
</comment>
<dbReference type="EC" id="2.3.1.178" evidence="4 9"/>
<dbReference type="Proteomes" id="UP000670947">
    <property type="component" value="Unassembled WGS sequence"/>
</dbReference>
<sequence length="182" mass="20245">MLTTINSSKLTFRRPHVTDGAAIWQLAAETKKLDANSVYAYLMMCDMFADTCAVASLLDRLAGFVTAFRKPSQPDTLFVWQIGVHPDFQGAGVGMRLLRHLLEREELSGIRYVEATIGPGNQPSRQLFLRLAEGYGTQCRMAEHYRKTLFPSETVHDAELLFRIGPLQAARSATANLPTGRS</sequence>
<comment type="caution">
    <text evidence="11">The sequence shown here is derived from an EMBL/GenBank/DDBJ whole genome shotgun (WGS) entry which is preliminary data.</text>
</comment>
<evidence type="ECO:0000313" key="11">
    <source>
        <dbReference type="EMBL" id="MBO7745753.1"/>
    </source>
</evidence>
<dbReference type="InterPro" id="IPR016181">
    <property type="entry name" value="Acyl_CoA_acyltransferase"/>
</dbReference>
<dbReference type="Pfam" id="PF00583">
    <property type="entry name" value="Acetyltransf_1"/>
    <property type="match status" value="1"/>
</dbReference>
<dbReference type="InterPro" id="IPR000182">
    <property type="entry name" value="GNAT_dom"/>
</dbReference>
<comment type="similarity">
    <text evidence="3 9">Belongs to the acetyltransferase family. EctA subfamily.</text>
</comment>
<protein>
    <recommendedName>
        <fullName evidence="5 9">L-2,4-diaminobutyric acid acetyltransferase</fullName>
        <shortName evidence="9">DABA acetyltransferase</shortName>
        <ecNumber evidence="4 9">2.3.1.178</ecNumber>
    </recommendedName>
</protein>
<dbReference type="SUPFAM" id="SSF55729">
    <property type="entry name" value="Acyl-CoA N-acyltransferases (Nat)"/>
    <property type="match status" value="1"/>
</dbReference>
<gene>
    <name evidence="9 11" type="primary">ectA</name>
    <name evidence="11" type="ORF">I8J29_16200</name>
</gene>
<evidence type="ECO:0000256" key="1">
    <source>
        <dbReference type="ARBA" id="ARBA00003741"/>
    </source>
</evidence>
<dbReference type="PROSITE" id="PS51186">
    <property type="entry name" value="GNAT"/>
    <property type="match status" value="1"/>
</dbReference>
<dbReference type="GO" id="GO:0033816">
    <property type="term" value="F:diaminobutyrate acetyltransferase activity"/>
    <property type="evidence" value="ECO:0007669"/>
    <property type="project" value="UniProtKB-EC"/>
</dbReference>
<evidence type="ECO:0000256" key="8">
    <source>
        <dbReference type="ARBA" id="ARBA00048924"/>
    </source>
</evidence>
<dbReference type="InterPro" id="IPR012772">
    <property type="entry name" value="Ectoine_EctA"/>
</dbReference>
<comment type="catalytic activity">
    <reaction evidence="8 9">
        <text>L-2,4-diaminobutanoate + acetyl-CoA = (2S)-4-acetamido-2-aminobutanoate + CoA + H(+)</text>
        <dbReference type="Rhea" id="RHEA:16901"/>
        <dbReference type="ChEBI" id="CHEBI:15378"/>
        <dbReference type="ChEBI" id="CHEBI:57287"/>
        <dbReference type="ChEBI" id="CHEBI:57288"/>
        <dbReference type="ChEBI" id="CHEBI:58761"/>
        <dbReference type="ChEBI" id="CHEBI:58929"/>
        <dbReference type="EC" id="2.3.1.178"/>
    </reaction>
</comment>
<keyword evidence="6 9" id="KW-0808">Transferase</keyword>
<evidence type="ECO:0000259" key="10">
    <source>
        <dbReference type="PROSITE" id="PS51186"/>
    </source>
</evidence>
<proteinExistence type="inferred from homology"/>
<keyword evidence="12" id="KW-1185">Reference proteome</keyword>
<reference evidence="11 12" key="1">
    <citation type="submission" date="2021-03" db="EMBL/GenBank/DDBJ databases">
        <title>Paenibacillus artemisicola MWE-103 whole genome sequence.</title>
        <authorList>
            <person name="Ham Y.J."/>
        </authorList>
    </citation>
    <scope>NUCLEOTIDE SEQUENCE [LARGE SCALE GENOMIC DNA]</scope>
    <source>
        <strain evidence="11 12">MWE-103</strain>
    </source>
</reference>
<evidence type="ECO:0000256" key="9">
    <source>
        <dbReference type="RuleBase" id="RU365045"/>
    </source>
</evidence>
<dbReference type="Gene3D" id="3.40.630.30">
    <property type="match status" value="1"/>
</dbReference>
<evidence type="ECO:0000256" key="2">
    <source>
        <dbReference type="ARBA" id="ARBA00004978"/>
    </source>
</evidence>
<comment type="pathway">
    <text evidence="2 9">Amine and polyamine biosynthesis; ectoine biosynthesis; L-ectoine from L-aspartate 4-semialdehyde: step 2/3.</text>
</comment>
<feature type="domain" description="N-acetyltransferase" evidence="10">
    <location>
        <begin position="10"/>
        <end position="156"/>
    </location>
</feature>